<dbReference type="InterPro" id="IPR041255">
    <property type="entry name" value="LpxI_N"/>
</dbReference>
<dbReference type="InterPro" id="IPR053174">
    <property type="entry name" value="LpxI"/>
</dbReference>
<evidence type="ECO:0008006" key="5">
    <source>
        <dbReference type="Google" id="ProtNLM"/>
    </source>
</evidence>
<evidence type="ECO:0000313" key="4">
    <source>
        <dbReference type="Proteomes" id="UP000063234"/>
    </source>
</evidence>
<evidence type="ECO:0000259" key="2">
    <source>
        <dbReference type="Pfam" id="PF17930"/>
    </source>
</evidence>
<protein>
    <recommendedName>
        <fullName evidence="5">DUF1009 domain-containing protein</fullName>
    </recommendedName>
</protein>
<keyword evidence="4" id="KW-1185">Reference proteome</keyword>
<dbReference type="InterPro" id="IPR010415">
    <property type="entry name" value="LpxI_C"/>
</dbReference>
<sequence length="262" mass="28719">MGRTALIAGKGSIVNEAIKNLEDPLVIALIKDPEYPYDYIFNPGEVGKILKTLKKEQVDRVVFIGKVEKKGIFGGYKLDLTAIKLLATLRSFKDDEIMDKVVETLEREGIKVLSQKEILSNLLPEAGIMVGSIDEKLKEDIAFGFEVAKELGKYQIGQTVVVKEKSVIAVEAIEGTDETIQRAGKYTKDFVVVKVKRPTQSGHMDLPVVGDQTILTAKDAGAKAIAVEAKETLVTPEAVDLASKEKITLVAVDESMIREWSS</sequence>
<dbReference type="OrthoDB" id="9789836at2"/>
<evidence type="ECO:0000259" key="1">
    <source>
        <dbReference type="Pfam" id="PF06230"/>
    </source>
</evidence>
<feature type="domain" description="LpxI N-terminal" evidence="2">
    <location>
        <begin position="4"/>
        <end position="122"/>
    </location>
</feature>
<dbReference type="EMBL" id="AP013035">
    <property type="protein sequence ID" value="BAT71276.1"/>
    <property type="molecule type" value="Genomic_DNA"/>
</dbReference>
<dbReference type="AlphaFoldDB" id="A0A0S3QSJ5"/>
<dbReference type="InterPro" id="IPR043167">
    <property type="entry name" value="LpxI_C_sf"/>
</dbReference>
<gene>
    <name evidence="3" type="ORF">TST_0469</name>
</gene>
<dbReference type="PANTHER" id="PTHR39962:SF1">
    <property type="entry name" value="LPXI FAMILY PROTEIN"/>
    <property type="match status" value="1"/>
</dbReference>
<dbReference type="Pfam" id="PF06230">
    <property type="entry name" value="LpxI_C"/>
    <property type="match status" value="1"/>
</dbReference>
<feature type="domain" description="LpxI C-terminal" evidence="1">
    <location>
        <begin position="132"/>
        <end position="250"/>
    </location>
</feature>
<dbReference type="RefSeq" id="WP_068549195.1">
    <property type="nucleotide sequence ID" value="NZ_AP013035.1"/>
</dbReference>
<dbReference type="Pfam" id="PF17930">
    <property type="entry name" value="LpxI_N"/>
    <property type="match status" value="1"/>
</dbReference>
<accession>A0A0S3QSJ5</accession>
<proteinExistence type="predicted"/>
<organism evidence="3 4">
    <name type="scientific">Thermosulfidibacter takaii (strain DSM 17441 / JCM 13301 / NBRC 103674 / ABI70S6)</name>
    <dbReference type="NCBI Taxonomy" id="1298851"/>
    <lineage>
        <taxon>Bacteria</taxon>
        <taxon>Pseudomonadati</taxon>
        <taxon>Thermosulfidibacterota</taxon>
        <taxon>Thermosulfidibacteria</taxon>
        <taxon>Thermosulfidibacterales</taxon>
        <taxon>Thermosulfidibacteraceae</taxon>
    </lineage>
</organism>
<name>A0A0S3QSJ5_THET7</name>
<dbReference type="KEGG" id="ttk:TST_0469"/>
<reference evidence="4" key="1">
    <citation type="journal article" date="2018" name="Science">
        <title>A primordial and reversible TCA cycle in a facultatively chemolithoautotrophic thermophile.</title>
        <authorList>
            <person name="Nunoura T."/>
            <person name="Chikaraishi Y."/>
            <person name="Izaki R."/>
            <person name="Suwa T."/>
            <person name="Sato T."/>
            <person name="Harada T."/>
            <person name="Mori K."/>
            <person name="Kato Y."/>
            <person name="Miyazaki M."/>
            <person name="Shimamura S."/>
            <person name="Yanagawa K."/>
            <person name="Shuto A."/>
            <person name="Ohkouchi N."/>
            <person name="Fujita N."/>
            <person name="Takaki Y."/>
            <person name="Atomi H."/>
            <person name="Takai K."/>
        </authorList>
    </citation>
    <scope>NUCLEOTIDE SEQUENCE [LARGE SCALE GENOMIC DNA]</scope>
    <source>
        <strain evidence="4">DSM 17441 / JCM 13301 / NBRC 103674 / ABI70S6</strain>
    </source>
</reference>
<dbReference type="STRING" id="1298851.TST_0469"/>
<dbReference type="PANTHER" id="PTHR39962">
    <property type="entry name" value="BLL4848 PROTEIN"/>
    <property type="match status" value="1"/>
</dbReference>
<dbReference type="Gene3D" id="3.40.140.80">
    <property type="match status" value="1"/>
</dbReference>
<dbReference type="Gene3D" id="3.40.50.20">
    <property type="match status" value="1"/>
</dbReference>
<evidence type="ECO:0000313" key="3">
    <source>
        <dbReference type="EMBL" id="BAT71276.1"/>
    </source>
</evidence>
<dbReference type="Proteomes" id="UP000063234">
    <property type="component" value="Chromosome"/>
</dbReference>